<dbReference type="InterPro" id="IPR006140">
    <property type="entry name" value="D-isomer_DH_NAD-bd"/>
</dbReference>
<evidence type="ECO:0000259" key="5">
    <source>
        <dbReference type="Pfam" id="PF00389"/>
    </source>
</evidence>
<dbReference type="CDD" id="cd12169">
    <property type="entry name" value="PGDH_like_1"/>
    <property type="match status" value="1"/>
</dbReference>
<comment type="caution">
    <text evidence="7">The sequence shown here is derived from an EMBL/GenBank/DDBJ whole genome shotgun (WGS) entry which is preliminary data.</text>
</comment>
<keyword evidence="8" id="KW-1185">Reference proteome</keyword>
<keyword evidence="3" id="KW-0520">NAD</keyword>
<dbReference type="Gene3D" id="3.40.50.720">
    <property type="entry name" value="NAD(P)-binding Rossmann-like Domain"/>
    <property type="match status" value="2"/>
</dbReference>
<dbReference type="Pfam" id="PF02826">
    <property type="entry name" value="2-Hacid_dh_C"/>
    <property type="match status" value="1"/>
</dbReference>
<dbReference type="AlphaFoldDB" id="A0A409W4W6"/>
<dbReference type="InterPro" id="IPR036291">
    <property type="entry name" value="NAD(P)-bd_dom_sf"/>
</dbReference>
<evidence type="ECO:0000313" key="7">
    <source>
        <dbReference type="EMBL" id="PPQ73537.1"/>
    </source>
</evidence>
<dbReference type="SUPFAM" id="SSF52283">
    <property type="entry name" value="Formate/glycerate dehydrogenase catalytic domain-like"/>
    <property type="match status" value="1"/>
</dbReference>
<reference evidence="7 8" key="1">
    <citation type="journal article" date="2018" name="Evol. Lett.">
        <title>Horizontal gene cluster transfer increased hallucinogenic mushroom diversity.</title>
        <authorList>
            <person name="Reynolds H.T."/>
            <person name="Vijayakumar V."/>
            <person name="Gluck-Thaler E."/>
            <person name="Korotkin H.B."/>
            <person name="Matheny P.B."/>
            <person name="Slot J.C."/>
        </authorList>
    </citation>
    <scope>NUCLEOTIDE SEQUENCE [LARGE SCALE GENOMIC DNA]</scope>
    <source>
        <strain evidence="7 8">SRW20</strain>
    </source>
</reference>
<dbReference type="PROSITE" id="PS00671">
    <property type="entry name" value="D_2_HYDROXYACID_DH_3"/>
    <property type="match status" value="1"/>
</dbReference>
<evidence type="ECO:0000256" key="3">
    <source>
        <dbReference type="ARBA" id="ARBA00023027"/>
    </source>
</evidence>
<dbReference type="InParanoid" id="A0A409W4W6"/>
<proteinExistence type="inferred from homology"/>
<evidence type="ECO:0000256" key="1">
    <source>
        <dbReference type="ARBA" id="ARBA00005854"/>
    </source>
</evidence>
<evidence type="ECO:0000256" key="2">
    <source>
        <dbReference type="ARBA" id="ARBA00023002"/>
    </source>
</evidence>
<dbReference type="EMBL" id="NHYE01005399">
    <property type="protein sequence ID" value="PPQ73537.1"/>
    <property type="molecule type" value="Genomic_DNA"/>
</dbReference>
<dbReference type="Proteomes" id="UP000284706">
    <property type="component" value="Unassembled WGS sequence"/>
</dbReference>
<organism evidence="7 8">
    <name type="scientific">Gymnopilus dilepis</name>
    <dbReference type="NCBI Taxonomy" id="231916"/>
    <lineage>
        <taxon>Eukaryota</taxon>
        <taxon>Fungi</taxon>
        <taxon>Dikarya</taxon>
        <taxon>Basidiomycota</taxon>
        <taxon>Agaricomycotina</taxon>
        <taxon>Agaricomycetes</taxon>
        <taxon>Agaricomycetidae</taxon>
        <taxon>Agaricales</taxon>
        <taxon>Agaricineae</taxon>
        <taxon>Hymenogastraceae</taxon>
        <taxon>Gymnopilus</taxon>
    </lineage>
</organism>
<dbReference type="SUPFAM" id="SSF51735">
    <property type="entry name" value="NAD(P)-binding Rossmann-fold domains"/>
    <property type="match status" value="1"/>
</dbReference>
<name>A0A409W4W6_9AGAR</name>
<dbReference type="GO" id="GO:0051287">
    <property type="term" value="F:NAD binding"/>
    <property type="evidence" value="ECO:0007669"/>
    <property type="project" value="InterPro"/>
</dbReference>
<protein>
    <recommendedName>
        <fullName evidence="9">D-isomer specific 2-hydroxyacid dehydrogenase NAD-binding domain-containing protein</fullName>
    </recommendedName>
</protein>
<evidence type="ECO:0000313" key="8">
    <source>
        <dbReference type="Proteomes" id="UP000284706"/>
    </source>
</evidence>
<keyword evidence="2 4" id="KW-0560">Oxidoreductase</keyword>
<sequence>MSSAPSNPLRVAIIDDYQGVALSSADWTPLQDRVVIDVYSDTLLDEDALVQRLHKYEIICAMRERTKFFKSLLDRLPNLRLIATTGMRNLGIDTDYAKEKGIVVSGTGAGGNATLEHIWALILATVRYIAVEDANVKAGNPQWQSTMPLGLSGRTLGLVGVGRLGSATAKIAKAFNMRVTAWSPHLTPERAESAGVEFVATKEQLFRESDIVSLQLVLSESTRHIITKQDLSLMKPTAFFINTSRGPLVDEAALLEILEEEKIAGAGLDVFDVEPLPLDHPIRKAKRVFWGETVENIVAFLEGKPRNIL</sequence>
<accession>A0A409W4W6</accession>
<dbReference type="STRING" id="231916.A0A409W4W6"/>
<evidence type="ECO:0008006" key="9">
    <source>
        <dbReference type="Google" id="ProtNLM"/>
    </source>
</evidence>
<evidence type="ECO:0000256" key="4">
    <source>
        <dbReference type="RuleBase" id="RU003719"/>
    </source>
</evidence>
<comment type="similarity">
    <text evidence="1 4">Belongs to the D-isomer specific 2-hydroxyacid dehydrogenase family.</text>
</comment>
<dbReference type="Pfam" id="PF00389">
    <property type="entry name" value="2-Hacid_dh"/>
    <property type="match status" value="1"/>
</dbReference>
<dbReference type="PANTHER" id="PTHR42789">
    <property type="entry name" value="D-ISOMER SPECIFIC 2-HYDROXYACID DEHYDROGENASE FAMILY PROTEIN (AFU_ORTHOLOGUE AFUA_6G10090)"/>
    <property type="match status" value="1"/>
</dbReference>
<dbReference type="OrthoDB" id="298012at2759"/>
<evidence type="ECO:0000259" key="6">
    <source>
        <dbReference type="Pfam" id="PF02826"/>
    </source>
</evidence>
<feature type="domain" description="D-isomer specific 2-hydroxyacid dehydrogenase NAD-binding" evidence="6">
    <location>
        <begin position="120"/>
        <end position="289"/>
    </location>
</feature>
<gene>
    <name evidence="7" type="ORF">CVT26_010348</name>
</gene>
<dbReference type="InterPro" id="IPR050857">
    <property type="entry name" value="D-2-hydroxyacid_DH"/>
</dbReference>
<dbReference type="InterPro" id="IPR029753">
    <property type="entry name" value="D-isomer_DH_CS"/>
</dbReference>
<dbReference type="InterPro" id="IPR006139">
    <property type="entry name" value="D-isomer_2_OHA_DH_cat_dom"/>
</dbReference>
<dbReference type="GO" id="GO:0016616">
    <property type="term" value="F:oxidoreductase activity, acting on the CH-OH group of donors, NAD or NADP as acceptor"/>
    <property type="evidence" value="ECO:0007669"/>
    <property type="project" value="InterPro"/>
</dbReference>
<feature type="domain" description="D-isomer specific 2-hydroxyacid dehydrogenase catalytic" evidence="5">
    <location>
        <begin position="22"/>
        <end position="303"/>
    </location>
</feature>
<dbReference type="PANTHER" id="PTHR42789:SF1">
    <property type="entry name" value="D-ISOMER SPECIFIC 2-HYDROXYACID DEHYDROGENASE FAMILY PROTEIN (AFU_ORTHOLOGUE AFUA_6G10090)"/>
    <property type="match status" value="1"/>
</dbReference>